<accession>A7F305</accession>
<dbReference type="InParanoid" id="A7F305"/>
<gene>
    <name evidence="1" type="ORF">SS1G_12303</name>
</gene>
<dbReference type="Proteomes" id="UP000001312">
    <property type="component" value="Unassembled WGS sequence"/>
</dbReference>
<dbReference type="KEGG" id="ssl:SS1G_12303"/>
<organism evidence="1 2">
    <name type="scientific">Sclerotinia sclerotiorum (strain ATCC 18683 / 1980 / Ss-1)</name>
    <name type="common">White mold</name>
    <name type="synonym">Whetzelinia sclerotiorum</name>
    <dbReference type="NCBI Taxonomy" id="665079"/>
    <lineage>
        <taxon>Eukaryota</taxon>
        <taxon>Fungi</taxon>
        <taxon>Dikarya</taxon>
        <taxon>Ascomycota</taxon>
        <taxon>Pezizomycotina</taxon>
        <taxon>Leotiomycetes</taxon>
        <taxon>Helotiales</taxon>
        <taxon>Sclerotiniaceae</taxon>
        <taxon>Sclerotinia</taxon>
    </lineage>
</organism>
<dbReference type="RefSeq" id="XP_001587273.1">
    <property type="nucleotide sequence ID" value="XM_001587223.1"/>
</dbReference>
<dbReference type="GeneID" id="5483367"/>
<protein>
    <submittedName>
        <fullName evidence="1">Uncharacterized protein</fullName>
    </submittedName>
</protein>
<reference evidence="2" key="1">
    <citation type="journal article" date="2011" name="PLoS Genet.">
        <title>Genomic analysis of the necrotrophic fungal pathogens Sclerotinia sclerotiorum and Botrytis cinerea.</title>
        <authorList>
            <person name="Amselem J."/>
            <person name="Cuomo C.A."/>
            <person name="van Kan J.A."/>
            <person name="Viaud M."/>
            <person name="Benito E.P."/>
            <person name="Couloux A."/>
            <person name="Coutinho P.M."/>
            <person name="de Vries R.P."/>
            <person name="Dyer P.S."/>
            <person name="Fillinger S."/>
            <person name="Fournier E."/>
            <person name="Gout L."/>
            <person name="Hahn M."/>
            <person name="Kohn L."/>
            <person name="Lapalu N."/>
            <person name="Plummer K.M."/>
            <person name="Pradier J.M."/>
            <person name="Quevillon E."/>
            <person name="Sharon A."/>
            <person name="Simon A."/>
            <person name="ten Have A."/>
            <person name="Tudzynski B."/>
            <person name="Tudzynski P."/>
            <person name="Wincker P."/>
            <person name="Andrew M."/>
            <person name="Anthouard V."/>
            <person name="Beever R.E."/>
            <person name="Beffa R."/>
            <person name="Benoit I."/>
            <person name="Bouzid O."/>
            <person name="Brault B."/>
            <person name="Chen Z."/>
            <person name="Choquer M."/>
            <person name="Collemare J."/>
            <person name="Cotton P."/>
            <person name="Danchin E.G."/>
            <person name="Da Silva C."/>
            <person name="Gautier A."/>
            <person name="Giraud C."/>
            <person name="Giraud T."/>
            <person name="Gonzalez C."/>
            <person name="Grossetete S."/>
            <person name="Guldener U."/>
            <person name="Henrissat B."/>
            <person name="Howlett B.J."/>
            <person name="Kodira C."/>
            <person name="Kretschmer M."/>
            <person name="Lappartient A."/>
            <person name="Leroch M."/>
            <person name="Levis C."/>
            <person name="Mauceli E."/>
            <person name="Neuveglise C."/>
            <person name="Oeser B."/>
            <person name="Pearson M."/>
            <person name="Poulain J."/>
            <person name="Poussereau N."/>
            <person name="Quesneville H."/>
            <person name="Rascle C."/>
            <person name="Schumacher J."/>
            <person name="Segurens B."/>
            <person name="Sexton A."/>
            <person name="Silva E."/>
            <person name="Sirven C."/>
            <person name="Soanes D.M."/>
            <person name="Talbot N.J."/>
            <person name="Templeton M."/>
            <person name="Yandava C."/>
            <person name="Yarden O."/>
            <person name="Zeng Q."/>
            <person name="Rollins J.A."/>
            <person name="Lebrun M.H."/>
            <person name="Dickman M."/>
        </authorList>
    </citation>
    <scope>NUCLEOTIDE SEQUENCE [LARGE SCALE GENOMIC DNA]</scope>
    <source>
        <strain evidence="2">ATCC 18683 / 1980 / Ss-1</strain>
    </source>
</reference>
<dbReference type="AlphaFoldDB" id="A7F305"/>
<dbReference type="HOGENOM" id="CLU_3279778_0_0_1"/>
<sequence>MVNNRTYTFGQVTVKALAASFVSISLHQQKMALNYHNIGLA</sequence>
<name>A7F305_SCLS1</name>
<dbReference type="EMBL" id="CH476639">
    <property type="protein sequence ID" value="EDN96097.1"/>
    <property type="molecule type" value="Genomic_DNA"/>
</dbReference>
<keyword evidence="2" id="KW-1185">Reference proteome</keyword>
<evidence type="ECO:0000313" key="2">
    <source>
        <dbReference type="Proteomes" id="UP000001312"/>
    </source>
</evidence>
<evidence type="ECO:0000313" key="1">
    <source>
        <dbReference type="EMBL" id="EDN96097.1"/>
    </source>
</evidence>
<proteinExistence type="predicted"/>